<dbReference type="Pfam" id="PF03109">
    <property type="entry name" value="ABC1"/>
    <property type="match status" value="1"/>
</dbReference>
<keyword evidence="6" id="KW-0831">Ubiquinone biosynthesis</keyword>
<dbReference type="InterPro" id="IPR004147">
    <property type="entry name" value="ABC1_dom"/>
</dbReference>
<dbReference type="RefSeq" id="WP_386833137.1">
    <property type="nucleotide sequence ID" value="NZ_JBHUNP010000001.1"/>
</dbReference>
<dbReference type="NCBIfam" id="TIGR01982">
    <property type="entry name" value="UbiB"/>
    <property type="match status" value="1"/>
</dbReference>
<dbReference type="InterPro" id="IPR045308">
    <property type="entry name" value="UbiB_bact"/>
</dbReference>
<name>A0ABW5QKN6_9HYPH</name>
<comment type="caution">
    <text evidence="15">The sequence shown here is derived from an EMBL/GenBank/DDBJ whole genome shotgun (WGS) entry which is preliminary data.</text>
</comment>
<evidence type="ECO:0000256" key="8">
    <source>
        <dbReference type="ARBA" id="ARBA00022741"/>
    </source>
</evidence>
<keyword evidence="10" id="KW-0067">ATP-binding</keyword>
<evidence type="ECO:0000256" key="5">
    <source>
        <dbReference type="ARBA" id="ARBA00022679"/>
    </source>
</evidence>
<reference evidence="16" key="1">
    <citation type="journal article" date="2019" name="Int. J. Syst. Evol. Microbiol.">
        <title>The Global Catalogue of Microorganisms (GCM) 10K type strain sequencing project: providing services to taxonomists for standard genome sequencing and annotation.</title>
        <authorList>
            <consortium name="The Broad Institute Genomics Platform"/>
            <consortium name="The Broad Institute Genome Sequencing Center for Infectious Disease"/>
            <person name="Wu L."/>
            <person name="Ma J."/>
        </authorList>
    </citation>
    <scope>NUCLEOTIDE SEQUENCE [LARGE SCALE GENOMIC DNA]</scope>
    <source>
        <strain evidence="16">CCM 7427</strain>
    </source>
</reference>
<dbReference type="Proteomes" id="UP001597521">
    <property type="component" value="Unassembled WGS sequence"/>
</dbReference>
<evidence type="ECO:0000256" key="6">
    <source>
        <dbReference type="ARBA" id="ARBA00022688"/>
    </source>
</evidence>
<protein>
    <submittedName>
        <fullName evidence="15">2-polyprenylphenol 6-hydroxylase</fullName>
    </submittedName>
</protein>
<evidence type="ECO:0000313" key="15">
    <source>
        <dbReference type="EMBL" id="MFD2648066.1"/>
    </source>
</evidence>
<dbReference type="CDD" id="cd13972">
    <property type="entry name" value="UbiB"/>
    <property type="match status" value="1"/>
</dbReference>
<evidence type="ECO:0000256" key="4">
    <source>
        <dbReference type="ARBA" id="ARBA00022519"/>
    </source>
</evidence>
<keyword evidence="9" id="KW-0418">Kinase</keyword>
<accession>A0ABW5QKN6</accession>
<keyword evidence="11 13" id="KW-1133">Transmembrane helix</keyword>
<evidence type="ECO:0000256" key="1">
    <source>
        <dbReference type="ARBA" id="ARBA00005020"/>
    </source>
</evidence>
<evidence type="ECO:0000256" key="3">
    <source>
        <dbReference type="ARBA" id="ARBA00022475"/>
    </source>
</evidence>
<evidence type="ECO:0000256" key="11">
    <source>
        <dbReference type="ARBA" id="ARBA00022989"/>
    </source>
</evidence>
<dbReference type="InterPro" id="IPR011009">
    <property type="entry name" value="Kinase-like_dom_sf"/>
</dbReference>
<evidence type="ECO:0000256" key="10">
    <source>
        <dbReference type="ARBA" id="ARBA00022840"/>
    </source>
</evidence>
<evidence type="ECO:0000256" key="9">
    <source>
        <dbReference type="ARBA" id="ARBA00022777"/>
    </source>
</evidence>
<dbReference type="PROSITE" id="PS50011">
    <property type="entry name" value="PROTEIN_KINASE_DOM"/>
    <property type="match status" value="1"/>
</dbReference>
<keyword evidence="3" id="KW-1003">Cell membrane</keyword>
<sequence length="520" mass="57100">MSLGAYFRLARAVWVLAREGAFSVLPTESLPPMATAAIGMARLVERRSVRRTGRVDRLNAALNKLGPTYVKFGQTLATRPDIVGVDAAADLSGLQDRMPPFDPALVPAILQEALGTKATDIAELSPPVAAASIAQVHKARIDSPSGGRVVAVKLLRPGVAQRFRADIEGFYAGARFAERFIRPARRLKPTEVLQTLDHSARLELDLRLEAASISEMSENIKGDTGFVIPTVSWDHTAQNVLTTTWMEGIPIRDHAAIDAAGLDRRKLAAQLLQAFLRHAIRDGFFHADMHPGNLFADPATGNIIAVDFGIMGRINRYERRFLADILYGFITRNYRLVAERHFDIGYVPKNQSVDDFTLAIRSIGEPLHGRTAADISMAKVLGQLFAITELFSMQTRPELVLLQKSMVLVEGVARSLDPNLDIWTVAEPVVGEWLRREQGPIGKLNDLADHLRAFGDAANRLPVLIAEAELALAEHRAERNRPRERDGLLRAALLGVLGLGGLVLLALLYVLLRFAMQPSL</sequence>
<evidence type="ECO:0000256" key="12">
    <source>
        <dbReference type="ARBA" id="ARBA00023136"/>
    </source>
</evidence>
<evidence type="ECO:0000313" key="16">
    <source>
        <dbReference type="Proteomes" id="UP001597521"/>
    </source>
</evidence>
<organism evidence="15 16">
    <name type="scientific">Devosia albogilva</name>
    <dbReference type="NCBI Taxonomy" id="429726"/>
    <lineage>
        <taxon>Bacteria</taxon>
        <taxon>Pseudomonadati</taxon>
        <taxon>Pseudomonadota</taxon>
        <taxon>Alphaproteobacteria</taxon>
        <taxon>Hyphomicrobiales</taxon>
        <taxon>Devosiaceae</taxon>
        <taxon>Devosia</taxon>
    </lineage>
</organism>
<keyword evidence="4" id="KW-0997">Cell inner membrane</keyword>
<dbReference type="InterPro" id="IPR000719">
    <property type="entry name" value="Prot_kinase_dom"/>
</dbReference>
<dbReference type="PANTHER" id="PTHR10566">
    <property type="entry name" value="CHAPERONE-ACTIVITY OF BC1 COMPLEX CABC1 -RELATED"/>
    <property type="match status" value="1"/>
</dbReference>
<evidence type="ECO:0000256" key="13">
    <source>
        <dbReference type="SAM" id="Phobius"/>
    </source>
</evidence>
<dbReference type="SUPFAM" id="SSF56112">
    <property type="entry name" value="Protein kinase-like (PK-like)"/>
    <property type="match status" value="1"/>
</dbReference>
<comment type="pathway">
    <text evidence="1">Cofactor biosynthesis; ubiquinone biosynthesis [regulation].</text>
</comment>
<feature type="domain" description="Protein kinase" evidence="14">
    <location>
        <begin position="122"/>
        <end position="497"/>
    </location>
</feature>
<evidence type="ECO:0000256" key="2">
    <source>
        <dbReference type="ARBA" id="ARBA00009670"/>
    </source>
</evidence>
<keyword evidence="16" id="KW-1185">Reference proteome</keyword>
<evidence type="ECO:0000256" key="7">
    <source>
        <dbReference type="ARBA" id="ARBA00022692"/>
    </source>
</evidence>
<keyword evidence="12 13" id="KW-0472">Membrane</keyword>
<comment type="similarity">
    <text evidence="2">Belongs to the protein kinase superfamily. ADCK protein kinase family.</text>
</comment>
<evidence type="ECO:0000259" key="14">
    <source>
        <dbReference type="PROSITE" id="PS50011"/>
    </source>
</evidence>
<dbReference type="InterPro" id="IPR050154">
    <property type="entry name" value="UbiB_kinase"/>
</dbReference>
<keyword evidence="7 13" id="KW-0812">Transmembrane</keyword>
<dbReference type="InterPro" id="IPR010232">
    <property type="entry name" value="UbiB"/>
</dbReference>
<proteinExistence type="inferred from homology"/>
<keyword evidence="8" id="KW-0547">Nucleotide-binding</keyword>
<dbReference type="EMBL" id="JBHUNP010000001">
    <property type="protein sequence ID" value="MFD2648066.1"/>
    <property type="molecule type" value="Genomic_DNA"/>
</dbReference>
<feature type="transmembrane region" description="Helical" evidence="13">
    <location>
        <begin position="488"/>
        <end position="512"/>
    </location>
</feature>
<dbReference type="PANTHER" id="PTHR10566:SF113">
    <property type="entry name" value="PROTEIN ACTIVITY OF BC1 COMPLEX KINASE 7, CHLOROPLASTIC"/>
    <property type="match status" value="1"/>
</dbReference>
<gene>
    <name evidence="15" type="primary">ubiB</name>
    <name evidence="15" type="ORF">ACFSX5_09710</name>
</gene>
<keyword evidence="5" id="KW-0808">Transferase</keyword>